<dbReference type="AlphaFoldDB" id="A0AAW1GY09"/>
<feature type="transmembrane region" description="Helical" evidence="2">
    <location>
        <begin position="389"/>
        <end position="407"/>
    </location>
</feature>
<feature type="region of interest" description="Disordered" evidence="1">
    <location>
        <begin position="74"/>
        <end position="93"/>
    </location>
</feature>
<accession>A0AAW1GY09</accession>
<keyword evidence="2" id="KW-0472">Membrane</keyword>
<dbReference type="PANTHER" id="PTHR34553:SF4">
    <property type="entry name" value="G1_S-SPECIFIC CYCLIN-E PROTEIN"/>
    <property type="match status" value="1"/>
</dbReference>
<feature type="compositionally biased region" description="Basic and acidic residues" evidence="1">
    <location>
        <begin position="81"/>
        <end position="92"/>
    </location>
</feature>
<evidence type="ECO:0000256" key="1">
    <source>
        <dbReference type="SAM" id="MobiDB-lite"/>
    </source>
</evidence>
<reference evidence="3" key="1">
    <citation type="submission" date="2024-03" db="EMBL/GenBank/DDBJ databases">
        <title>WGS assembly of Saponaria officinalis var. Norfolk2.</title>
        <authorList>
            <person name="Jenkins J."/>
            <person name="Shu S."/>
            <person name="Grimwood J."/>
            <person name="Barry K."/>
            <person name="Goodstein D."/>
            <person name="Schmutz J."/>
            <person name="Leebens-Mack J."/>
            <person name="Osbourn A."/>
        </authorList>
    </citation>
    <scope>NUCLEOTIDE SEQUENCE [LARGE SCALE GENOMIC DNA]</scope>
    <source>
        <strain evidence="3">JIC</strain>
    </source>
</reference>
<keyword evidence="2" id="KW-1133">Transmembrane helix</keyword>
<evidence type="ECO:0000313" key="4">
    <source>
        <dbReference type="Proteomes" id="UP001443914"/>
    </source>
</evidence>
<feature type="transmembrane region" description="Helical" evidence="2">
    <location>
        <begin position="527"/>
        <end position="548"/>
    </location>
</feature>
<dbReference type="EMBL" id="JBDFQZ010000013">
    <property type="protein sequence ID" value="KAK9669734.1"/>
    <property type="molecule type" value="Genomic_DNA"/>
</dbReference>
<feature type="compositionally biased region" description="Basic residues" evidence="1">
    <location>
        <begin position="663"/>
        <end position="672"/>
    </location>
</feature>
<evidence type="ECO:0000313" key="3">
    <source>
        <dbReference type="EMBL" id="KAK9669734.1"/>
    </source>
</evidence>
<proteinExistence type="predicted"/>
<keyword evidence="4" id="KW-1185">Reference proteome</keyword>
<name>A0AAW1GY09_SAPOF</name>
<dbReference type="Proteomes" id="UP001443914">
    <property type="component" value="Unassembled WGS sequence"/>
</dbReference>
<organism evidence="3 4">
    <name type="scientific">Saponaria officinalis</name>
    <name type="common">Common soapwort</name>
    <name type="synonym">Lychnis saponaria</name>
    <dbReference type="NCBI Taxonomy" id="3572"/>
    <lineage>
        <taxon>Eukaryota</taxon>
        <taxon>Viridiplantae</taxon>
        <taxon>Streptophyta</taxon>
        <taxon>Embryophyta</taxon>
        <taxon>Tracheophyta</taxon>
        <taxon>Spermatophyta</taxon>
        <taxon>Magnoliopsida</taxon>
        <taxon>eudicotyledons</taxon>
        <taxon>Gunneridae</taxon>
        <taxon>Pentapetalae</taxon>
        <taxon>Caryophyllales</taxon>
        <taxon>Caryophyllaceae</taxon>
        <taxon>Caryophylleae</taxon>
        <taxon>Saponaria</taxon>
    </lineage>
</organism>
<keyword evidence="2" id="KW-0812">Transmembrane</keyword>
<feature type="region of interest" description="Disordered" evidence="1">
    <location>
        <begin position="266"/>
        <end position="306"/>
    </location>
</feature>
<gene>
    <name evidence="3" type="ORF">RND81_13G150800</name>
</gene>
<sequence>MGNDDNGGCVFSLTSLQVGDLQSYLSRLSFFLCTESNKFYILVDNRPWLEGLGSRPAHLWQLMVTKSRLSPFANTRARKGRTTDKEKLDKNAGTRGTNYRKCAKSAKSKFSERWFALIDAATLSQKRALLPVKKLKYSLQLNHELHRTLFGLIIFEVAWDDIRGINYLNELQTDTSLAIESKFMRRWEFDSIMQAIGSMSSWFSGTDNEQNTLRDYLLSTVDDIFYDAEDYFSDEETTCFYDVAVENDSSYEVPLALDVSHAAVEDDSSILHTPPPPNAPYKRRKVTRSNNSGTKAGTFSAETPKTPKNDVDSFDYYETSIESTEYKDVLVLFRFNDRDLPFKLRDIVMSDLRLLTLLESGLPSWVIFLQSYPVFCHIYRPWMCPLARALYVVISVATVVIGFYDLYKNVPLLKATASHLFGPLFDWIETWEMVSRVKYLGTMLFLHNFEKAVKWILMLTRTTKSFFSVLAQPIIEPLIEFSKLFGPFWMLFIQMVENLCSVTWIMLGSTCNFIGNTVEVVLLPIWWILSFIWTTAMSIILPILWAFWEVLYAPIRLILALTSFIAFACTVVYEMLRDIWSSVSSIFSIASAAEGTVTTYEASMLRSLWNDLFSKVFRAVRSILNGFVAFFAACNRHRLSIYNHIKELIQKLSGQPYQSQHIDRRHKKRHVGSHQQTPISKPPKPVSCRKFSVFARHGVVHIKFTFHVVVHA</sequence>
<feature type="region of interest" description="Disordered" evidence="1">
    <location>
        <begin position="663"/>
        <end position="684"/>
    </location>
</feature>
<feature type="transmembrane region" description="Helical" evidence="2">
    <location>
        <begin position="555"/>
        <end position="573"/>
    </location>
</feature>
<evidence type="ECO:0000256" key="2">
    <source>
        <dbReference type="SAM" id="Phobius"/>
    </source>
</evidence>
<comment type="caution">
    <text evidence="3">The sequence shown here is derived from an EMBL/GenBank/DDBJ whole genome shotgun (WGS) entry which is preliminary data.</text>
</comment>
<protein>
    <submittedName>
        <fullName evidence="3">Uncharacterized protein</fullName>
    </submittedName>
</protein>
<feature type="transmembrane region" description="Helical" evidence="2">
    <location>
        <begin position="488"/>
        <end position="507"/>
    </location>
</feature>
<dbReference type="PANTHER" id="PTHR34553">
    <property type="entry name" value="OS05G0597400 PROTEIN"/>
    <property type="match status" value="1"/>
</dbReference>
<feature type="compositionally biased region" description="Polar residues" evidence="1">
    <location>
        <begin position="288"/>
        <end position="303"/>
    </location>
</feature>